<dbReference type="EMBL" id="JBBXMP010000583">
    <property type="protein sequence ID" value="KAL0057336.1"/>
    <property type="molecule type" value="Genomic_DNA"/>
</dbReference>
<keyword evidence="4" id="KW-1185">Reference proteome</keyword>
<sequence length="170" mass="18470">SSSRSPTKDSNKGEILAAALSTTAVLLASILFAIWYFRRRSKGRELALALPHPMTPPLPATRLDNSFEPPIVIGSDSQKLTDTPPLITASQEQASNLLEQEKPSAEDDNQQPQQLQPDPTTIPQISEEDSPAIAALRAELLAVRPRLAILESAEAEDPPDYVSSYTRGSR</sequence>
<comment type="caution">
    <text evidence="3">The sequence shown here is derived from an EMBL/GenBank/DDBJ whole genome shotgun (WGS) entry which is preliminary data.</text>
</comment>
<feature type="compositionally biased region" description="Polar residues" evidence="1">
    <location>
        <begin position="88"/>
        <end position="98"/>
    </location>
</feature>
<keyword evidence="2" id="KW-1133">Transmembrane helix</keyword>
<name>A0ABR2Z6Q4_9AGAR</name>
<gene>
    <name evidence="3" type="ORF">AAF712_016029</name>
</gene>
<reference evidence="3 4" key="1">
    <citation type="submission" date="2024-05" db="EMBL/GenBank/DDBJ databases">
        <title>A draft genome resource for the thread blight pathogen Marasmius tenuissimus strain MS-2.</title>
        <authorList>
            <person name="Yulfo-Soto G.E."/>
            <person name="Baruah I.K."/>
            <person name="Amoako-Attah I."/>
            <person name="Bukari Y."/>
            <person name="Meinhardt L.W."/>
            <person name="Bailey B.A."/>
            <person name="Cohen S.P."/>
        </authorList>
    </citation>
    <scope>NUCLEOTIDE SEQUENCE [LARGE SCALE GENOMIC DNA]</scope>
    <source>
        <strain evidence="3 4">MS-2</strain>
    </source>
</reference>
<protein>
    <submittedName>
        <fullName evidence="3">Uncharacterized protein</fullName>
    </submittedName>
</protein>
<feature type="non-terminal residue" evidence="3">
    <location>
        <position position="1"/>
    </location>
</feature>
<evidence type="ECO:0000313" key="3">
    <source>
        <dbReference type="EMBL" id="KAL0057336.1"/>
    </source>
</evidence>
<feature type="region of interest" description="Disordered" evidence="1">
    <location>
        <begin position="52"/>
        <end position="131"/>
    </location>
</feature>
<evidence type="ECO:0000256" key="1">
    <source>
        <dbReference type="SAM" id="MobiDB-lite"/>
    </source>
</evidence>
<feature type="compositionally biased region" description="Low complexity" evidence="1">
    <location>
        <begin position="110"/>
        <end position="125"/>
    </location>
</feature>
<keyword evidence="2" id="KW-0812">Transmembrane</keyword>
<evidence type="ECO:0000313" key="4">
    <source>
        <dbReference type="Proteomes" id="UP001437256"/>
    </source>
</evidence>
<evidence type="ECO:0000256" key="2">
    <source>
        <dbReference type="SAM" id="Phobius"/>
    </source>
</evidence>
<organism evidence="3 4">
    <name type="scientific">Marasmius tenuissimus</name>
    <dbReference type="NCBI Taxonomy" id="585030"/>
    <lineage>
        <taxon>Eukaryota</taxon>
        <taxon>Fungi</taxon>
        <taxon>Dikarya</taxon>
        <taxon>Basidiomycota</taxon>
        <taxon>Agaricomycotina</taxon>
        <taxon>Agaricomycetes</taxon>
        <taxon>Agaricomycetidae</taxon>
        <taxon>Agaricales</taxon>
        <taxon>Marasmiineae</taxon>
        <taxon>Marasmiaceae</taxon>
        <taxon>Marasmius</taxon>
    </lineage>
</organism>
<feature type="transmembrane region" description="Helical" evidence="2">
    <location>
        <begin position="15"/>
        <end position="37"/>
    </location>
</feature>
<dbReference type="Proteomes" id="UP001437256">
    <property type="component" value="Unassembled WGS sequence"/>
</dbReference>
<accession>A0ABR2Z6Q4</accession>
<proteinExistence type="predicted"/>
<keyword evidence="2" id="KW-0472">Membrane</keyword>
<feature type="region of interest" description="Disordered" evidence="1">
    <location>
        <begin position="150"/>
        <end position="170"/>
    </location>
</feature>